<dbReference type="Pfam" id="PF00226">
    <property type="entry name" value="DnaJ"/>
    <property type="match status" value="1"/>
</dbReference>
<dbReference type="InterPro" id="IPR036869">
    <property type="entry name" value="J_dom_sf"/>
</dbReference>
<reference evidence="3" key="1">
    <citation type="submission" date="2023-05" db="EMBL/GenBank/DDBJ databases">
        <authorList>
            <person name="Huff M."/>
        </authorList>
    </citation>
    <scope>NUCLEOTIDE SEQUENCE</scope>
</reference>
<dbReference type="SUPFAM" id="SSF46565">
    <property type="entry name" value="Chaperone J-domain"/>
    <property type="match status" value="1"/>
</dbReference>
<gene>
    <name evidence="3" type="ORF">FPE_LOCUS22720</name>
</gene>
<organism evidence="3 4">
    <name type="scientific">Fraxinus pennsylvanica</name>
    <dbReference type="NCBI Taxonomy" id="56036"/>
    <lineage>
        <taxon>Eukaryota</taxon>
        <taxon>Viridiplantae</taxon>
        <taxon>Streptophyta</taxon>
        <taxon>Embryophyta</taxon>
        <taxon>Tracheophyta</taxon>
        <taxon>Spermatophyta</taxon>
        <taxon>Magnoliopsida</taxon>
        <taxon>eudicotyledons</taxon>
        <taxon>Gunneridae</taxon>
        <taxon>Pentapetalae</taxon>
        <taxon>asterids</taxon>
        <taxon>lamiids</taxon>
        <taxon>Lamiales</taxon>
        <taxon>Oleaceae</taxon>
        <taxon>Oleeae</taxon>
        <taxon>Fraxinus</taxon>
    </lineage>
</organism>
<feature type="domain" description="J" evidence="2">
    <location>
        <begin position="65"/>
        <end position="129"/>
    </location>
</feature>
<proteinExistence type="predicted"/>
<dbReference type="SMART" id="SM00271">
    <property type="entry name" value="DnaJ"/>
    <property type="match status" value="1"/>
</dbReference>
<dbReference type="PANTHER" id="PTHR44137:SF32">
    <property type="entry name" value="DNAJ HEAT SHOCK AMINO-TERMINAL DOMAIN PROTEIN"/>
    <property type="match status" value="1"/>
</dbReference>
<dbReference type="Gene3D" id="1.10.287.110">
    <property type="entry name" value="DnaJ domain"/>
    <property type="match status" value="1"/>
</dbReference>
<dbReference type="AlphaFoldDB" id="A0AAD1ZXU1"/>
<feature type="compositionally biased region" description="Polar residues" evidence="1">
    <location>
        <begin position="177"/>
        <end position="214"/>
    </location>
</feature>
<protein>
    <recommendedName>
        <fullName evidence="2">J domain-containing protein</fullName>
    </recommendedName>
</protein>
<dbReference type="PRINTS" id="PR00625">
    <property type="entry name" value="JDOMAIN"/>
</dbReference>
<evidence type="ECO:0000313" key="4">
    <source>
        <dbReference type="Proteomes" id="UP000834106"/>
    </source>
</evidence>
<dbReference type="InterPro" id="IPR001623">
    <property type="entry name" value="DnaJ_domain"/>
</dbReference>
<accession>A0AAD1ZXU1</accession>
<evidence type="ECO:0000256" key="1">
    <source>
        <dbReference type="SAM" id="MobiDB-lite"/>
    </source>
</evidence>
<dbReference type="PROSITE" id="PS00636">
    <property type="entry name" value="DNAJ_1"/>
    <property type="match status" value="1"/>
</dbReference>
<dbReference type="InterPro" id="IPR018253">
    <property type="entry name" value="DnaJ_domain_CS"/>
</dbReference>
<feature type="region of interest" description="Disordered" evidence="1">
    <location>
        <begin position="235"/>
        <end position="301"/>
    </location>
</feature>
<dbReference type="EMBL" id="OU503048">
    <property type="protein sequence ID" value="CAI9775290.1"/>
    <property type="molecule type" value="Genomic_DNA"/>
</dbReference>
<evidence type="ECO:0000313" key="3">
    <source>
        <dbReference type="EMBL" id="CAI9775290.1"/>
    </source>
</evidence>
<feature type="region of interest" description="Disordered" evidence="1">
    <location>
        <begin position="172"/>
        <end position="214"/>
    </location>
</feature>
<evidence type="ECO:0000259" key="2">
    <source>
        <dbReference type="PROSITE" id="PS50076"/>
    </source>
</evidence>
<name>A0AAD1ZXU1_9LAMI</name>
<keyword evidence="4" id="KW-1185">Reference proteome</keyword>
<sequence>MVTSSSKVPRKRIYIFGQNSLNPRKKSLNSQIRWREERELEGISRMVTTLDVYISAEEKINGEGNWYGILGVNPLAEDEKIRKKYRKLALLLHPDKNNSLGADGAFKLVSEAWSLLSDKYKRLAYDQRSGTKFQPGNRAKNGCTSTPSKDNGFYKFVKTAASRMRVSKGNFVKKDASSSVHSPPSKNETKQPSFGFNIKNSSNHSNSRWTPFSETTSAATAVQAAHMVQHAYERVRKEREKAQAATRREEARRRKNHSSKTRIEAESGHSNSVKRRKGVEYCGTSKYKMDPVSGKGKREST</sequence>
<dbReference type="PANTHER" id="PTHR44137">
    <property type="entry name" value="BNAC03G44070D PROTEIN"/>
    <property type="match status" value="1"/>
</dbReference>
<feature type="compositionally biased region" description="Basic and acidic residues" evidence="1">
    <location>
        <begin position="235"/>
        <end position="252"/>
    </location>
</feature>
<dbReference type="PROSITE" id="PS50076">
    <property type="entry name" value="DNAJ_2"/>
    <property type="match status" value="1"/>
</dbReference>
<dbReference type="Proteomes" id="UP000834106">
    <property type="component" value="Chromosome 13"/>
</dbReference>
<dbReference type="CDD" id="cd06257">
    <property type="entry name" value="DnaJ"/>
    <property type="match status" value="1"/>
</dbReference>